<dbReference type="SUPFAM" id="SSF48452">
    <property type="entry name" value="TPR-like"/>
    <property type="match status" value="1"/>
</dbReference>
<dbReference type="InterPro" id="IPR011990">
    <property type="entry name" value="TPR-like_helical_dom_sf"/>
</dbReference>
<sequence>MLERLSLRLESCAGSAITRVASSAQVGIVGGALIHGLHRSTSAIAAPQSKRSLCKGGRFASQLRHASTSSAHSRRSSGSAARYGYGSCPCTQNNFYLEFLYPRGVVRTSSTIPKFPHASTCSTRTFRRYSTEAGAGSGNDGRDARAGLLEENVQTEESDVQIPDEYEAYRIRADPATLLAKPYDLQRHISACLDGASYAMANDAWNKYRPPDMELHEEFFRDESVEGFFKFLGEIEPERSAGYASLSYALSDMFLDRFRFQRLYSITNHMFEVCDLIIQQFAQKGWQASIRLSTYKQLLKCYGIQRRSRGLIALYEVFRELPDDIRAVYTNIHELNWMMECVLEAYCFLHDVRGMDMVCNDFSTFGKGLTREAYMILLEDFGHRGEVKAAAAILEEFASKWPLDNVQPIHRLMQAHMRQKNSNAAISIYDALEPLGLVPNTKVRHLIIFAYVQQGNIRAAERLFQQFRKRQPPTAAMFTTLMLFYMKIKDTAAVERLMKEAQRSGVAMHTAFRRRLLQAYAHAGNLKAAHQVLGNIIAQDGELDMKGGWSDLLGGYMRHGNQREVEIVFQKMEAAGLATDRAYDLIIRYYTQHGLNRPAAAIYLRLKKDGIPPSASQLVNIMQSRYRLRQAMFGSKLRRQDMETEHRLTMPERLDLTGGVRNLVGRSIEEARMKKDSEDKVDIVASRNEAFARLDIILQKLREVVASFDLRRPVATESLLPLYEEAFSTLERGFLEDIDDTVIGAVLFQATLDAIEFAQPDRSILSLPILVTVMEAFLQLKRYTAVQVVWQRILGLAYYYRPNRTEGQIKDDMHQNLLNSEAMQPHEWPVPDRKSLILDRFFYVLIVAASMSKNTFGLRNFYFGMEKRNYAIRTSTWNLLIRVLAVNEPLYLSLRMAEDSLTAEEAYWGDQDLRVQRGRGRENLWLEEETISTLLKMIKPFFELAEAPHEVQITDVDISHLKGDGIQRLLKDWETNFPRVYALLVSMMKKPDSGRRLMFM</sequence>
<dbReference type="Proteomes" id="UP000275078">
    <property type="component" value="Unassembled WGS sequence"/>
</dbReference>
<evidence type="ECO:0000313" key="2">
    <source>
        <dbReference type="EMBL" id="RPA86014.1"/>
    </source>
</evidence>
<dbReference type="EMBL" id="ML119651">
    <property type="protein sequence ID" value="RPA86014.1"/>
    <property type="molecule type" value="Genomic_DNA"/>
</dbReference>
<dbReference type="Gene3D" id="1.25.40.10">
    <property type="entry name" value="Tetratricopeptide repeat domain"/>
    <property type="match status" value="2"/>
</dbReference>
<gene>
    <name evidence="2" type="ORF">BJ508DRAFT_302394</name>
</gene>
<evidence type="ECO:0008006" key="4">
    <source>
        <dbReference type="Google" id="ProtNLM"/>
    </source>
</evidence>
<dbReference type="AlphaFoldDB" id="A0A3N4IWL1"/>
<protein>
    <recommendedName>
        <fullName evidence="4">Pentacotripeptide-repeat region of PRORP domain-containing protein</fullName>
    </recommendedName>
</protein>
<accession>A0A3N4IWL1</accession>
<name>A0A3N4IWL1_ASCIM</name>
<dbReference type="STRING" id="1160509.A0A3N4IWL1"/>
<keyword evidence="1" id="KW-0677">Repeat</keyword>
<organism evidence="2 3">
    <name type="scientific">Ascobolus immersus RN42</name>
    <dbReference type="NCBI Taxonomy" id="1160509"/>
    <lineage>
        <taxon>Eukaryota</taxon>
        <taxon>Fungi</taxon>
        <taxon>Dikarya</taxon>
        <taxon>Ascomycota</taxon>
        <taxon>Pezizomycotina</taxon>
        <taxon>Pezizomycetes</taxon>
        <taxon>Pezizales</taxon>
        <taxon>Ascobolaceae</taxon>
        <taxon>Ascobolus</taxon>
    </lineage>
</organism>
<dbReference type="PANTHER" id="PTHR47447:SF24">
    <property type="entry name" value="PENTATRICOPEPTIDE REPEAT-CONTAINING PROTEIN"/>
    <property type="match status" value="1"/>
</dbReference>
<proteinExistence type="predicted"/>
<dbReference type="OrthoDB" id="185373at2759"/>
<evidence type="ECO:0000256" key="1">
    <source>
        <dbReference type="ARBA" id="ARBA00022737"/>
    </source>
</evidence>
<reference evidence="2 3" key="1">
    <citation type="journal article" date="2018" name="Nat. Ecol. Evol.">
        <title>Pezizomycetes genomes reveal the molecular basis of ectomycorrhizal truffle lifestyle.</title>
        <authorList>
            <person name="Murat C."/>
            <person name="Payen T."/>
            <person name="Noel B."/>
            <person name="Kuo A."/>
            <person name="Morin E."/>
            <person name="Chen J."/>
            <person name="Kohler A."/>
            <person name="Krizsan K."/>
            <person name="Balestrini R."/>
            <person name="Da Silva C."/>
            <person name="Montanini B."/>
            <person name="Hainaut M."/>
            <person name="Levati E."/>
            <person name="Barry K.W."/>
            <person name="Belfiori B."/>
            <person name="Cichocki N."/>
            <person name="Clum A."/>
            <person name="Dockter R.B."/>
            <person name="Fauchery L."/>
            <person name="Guy J."/>
            <person name="Iotti M."/>
            <person name="Le Tacon F."/>
            <person name="Lindquist E.A."/>
            <person name="Lipzen A."/>
            <person name="Malagnac F."/>
            <person name="Mello A."/>
            <person name="Molinier V."/>
            <person name="Miyauchi S."/>
            <person name="Poulain J."/>
            <person name="Riccioni C."/>
            <person name="Rubini A."/>
            <person name="Sitrit Y."/>
            <person name="Splivallo R."/>
            <person name="Traeger S."/>
            <person name="Wang M."/>
            <person name="Zifcakova L."/>
            <person name="Wipf D."/>
            <person name="Zambonelli A."/>
            <person name="Paolocci F."/>
            <person name="Nowrousian M."/>
            <person name="Ottonello S."/>
            <person name="Baldrian P."/>
            <person name="Spatafora J.W."/>
            <person name="Henrissat B."/>
            <person name="Nagy L.G."/>
            <person name="Aury J.M."/>
            <person name="Wincker P."/>
            <person name="Grigoriev I.V."/>
            <person name="Bonfante P."/>
            <person name="Martin F.M."/>
        </authorList>
    </citation>
    <scope>NUCLEOTIDE SEQUENCE [LARGE SCALE GENOMIC DNA]</scope>
    <source>
        <strain evidence="2 3">RN42</strain>
    </source>
</reference>
<keyword evidence="3" id="KW-1185">Reference proteome</keyword>
<evidence type="ECO:0000313" key="3">
    <source>
        <dbReference type="Proteomes" id="UP000275078"/>
    </source>
</evidence>
<dbReference type="PANTHER" id="PTHR47447">
    <property type="entry name" value="OS03G0856100 PROTEIN"/>
    <property type="match status" value="1"/>
</dbReference>